<accession>A0ACC6TNV1</accession>
<gene>
    <name evidence="1" type="ORF">TQ35_0005010</name>
</gene>
<name>A0ACC6TNV1_9CREN</name>
<organism evidence="1 2">
    <name type="scientific">Candidatus Aramenus sulfurataquae</name>
    <dbReference type="NCBI Taxonomy" id="1326980"/>
    <lineage>
        <taxon>Archaea</taxon>
        <taxon>Thermoproteota</taxon>
        <taxon>Thermoprotei</taxon>
        <taxon>Sulfolobales</taxon>
        <taxon>Sulfolobaceae</taxon>
        <taxon>Candidatus Aramenus</taxon>
    </lineage>
</organism>
<dbReference type="Proteomes" id="UP000053480">
    <property type="component" value="Unassembled WGS sequence"/>
</dbReference>
<evidence type="ECO:0000313" key="1">
    <source>
        <dbReference type="EMBL" id="MEW9491547.1"/>
    </source>
</evidence>
<protein>
    <submittedName>
        <fullName evidence="1">N-(5'-phosphoribosyl)anthranilate isomerase</fullName>
    </submittedName>
</protein>
<proteinExistence type="predicted"/>
<evidence type="ECO:0000313" key="2">
    <source>
        <dbReference type="Proteomes" id="UP000053480"/>
    </source>
</evidence>
<sequence length="199" mass="22242">MKVKICGISTLLDIVSVSKTEVDFLGVVIDNVSPRFAKPEFVSFSKRISDKPIVAVKVKGSIETIVKEGGEADFIQIHRVLSEAELEELTTYNKKFILYVPGSAEYYKYVGKAYMYSDLVLLDSPRKGERLNLEYAKEVLRDYPDLGLAGGINEENVKQFVDLNPGWIDVSSGVEVYPGKKDLNKVKKIVGVAKWKSTQ</sequence>
<comment type="caution">
    <text evidence="1">The sequence shown here is derived from an EMBL/GenBank/DDBJ whole genome shotgun (WGS) entry which is preliminary data.</text>
</comment>
<reference evidence="1" key="1">
    <citation type="submission" date="2024-07" db="EMBL/GenBank/DDBJ databases">
        <title>Metagenome and Metagenome-Assembled Genomes of Archaea from a hot spring from the geothermal field of Los Azufres, Mexico.</title>
        <authorList>
            <person name="Marin-Paredes R."/>
            <person name="Martinez-Romero E."/>
            <person name="Servin-Garciduenas L.E."/>
        </authorList>
    </citation>
    <scope>NUCLEOTIDE SEQUENCE</scope>
    <source>
        <strain evidence="1">AZ1-454</strain>
    </source>
</reference>
<keyword evidence="1" id="KW-0413">Isomerase</keyword>
<dbReference type="EMBL" id="JZWS03000005">
    <property type="protein sequence ID" value="MEW9491547.1"/>
    <property type="molecule type" value="Genomic_DNA"/>
</dbReference>